<comment type="caution">
    <text evidence="1">The sequence shown here is derived from an EMBL/GenBank/DDBJ whole genome shotgun (WGS) entry which is preliminary data.</text>
</comment>
<accession>K0SLI2</accession>
<proteinExistence type="predicted"/>
<protein>
    <submittedName>
        <fullName evidence="1">Uncharacterized protein</fullName>
    </submittedName>
</protein>
<organism evidence="1 2">
    <name type="scientific">Thalassiosira oceanica</name>
    <name type="common">Marine diatom</name>
    <dbReference type="NCBI Taxonomy" id="159749"/>
    <lineage>
        <taxon>Eukaryota</taxon>
        <taxon>Sar</taxon>
        <taxon>Stramenopiles</taxon>
        <taxon>Ochrophyta</taxon>
        <taxon>Bacillariophyta</taxon>
        <taxon>Coscinodiscophyceae</taxon>
        <taxon>Thalassiosirophycidae</taxon>
        <taxon>Thalassiosirales</taxon>
        <taxon>Thalassiosiraceae</taxon>
        <taxon>Thalassiosira</taxon>
    </lineage>
</organism>
<dbReference type="EMBL" id="AGNL01015434">
    <property type="protein sequence ID" value="EJK65829.1"/>
    <property type="molecule type" value="Genomic_DNA"/>
</dbReference>
<evidence type="ECO:0000313" key="2">
    <source>
        <dbReference type="Proteomes" id="UP000266841"/>
    </source>
</evidence>
<dbReference type="Proteomes" id="UP000266841">
    <property type="component" value="Unassembled WGS sequence"/>
</dbReference>
<gene>
    <name evidence="1" type="ORF">THAOC_13274</name>
</gene>
<reference evidence="1 2" key="1">
    <citation type="journal article" date="2012" name="Genome Biol.">
        <title>Genome and low-iron response of an oceanic diatom adapted to chronic iron limitation.</title>
        <authorList>
            <person name="Lommer M."/>
            <person name="Specht M."/>
            <person name="Roy A.S."/>
            <person name="Kraemer L."/>
            <person name="Andreson R."/>
            <person name="Gutowska M.A."/>
            <person name="Wolf J."/>
            <person name="Bergner S.V."/>
            <person name="Schilhabel M.B."/>
            <person name="Klostermeier U.C."/>
            <person name="Beiko R.G."/>
            <person name="Rosenstiel P."/>
            <person name="Hippler M."/>
            <person name="Laroche J."/>
        </authorList>
    </citation>
    <scope>NUCLEOTIDE SEQUENCE [LARGE SCALE GENOMIC DNA]</scope>
    <source>
        <strain evidence="1 2">CCMP1005</strain>
    </source>
</reference>
<evidence type="ECO:0000313" key="1">
    <source>
        <dbReference type="EMBL" id="EJK65829.1"/>
    </source>
</evidence>
<keyword evidence="2" id="KW-1185">Reference proteome</keyword>
<dbReference type="AlphaFoldDB" id="K0SLI2"/>
<dbReference type="OrthoDB" id="535691at2759"/>
<sequence length="505" mass="54736">MGAHVRGRKLEEIDLKAEVPDVAGVHRHRALQLDVSDPTCQFQFGFGNPGPLSNATSIGPCAPPGNQSQCPHHEPCVPTYLQEDATGPSTYTEFEPNYQVSSLSAILEFGPLPGSNIINIKTLPVWSGCHRDRTDANPVALALSILQGLKFVPNIIEAVCEAMDDDIEICVGAGLGACVCVACVDLPSPPHVICTAGKAVAEVFVKEMEVFYNKVNYQDQLVDSAEIEAAYEHSRNLLHKQCAIYDQVTKRCSVNLGIRSGCDGMDNDNDDLIDECDEDTVPPTIRTDAAARCSEVWFATENEALECVKSTTIIEDDCHNTTVPAFVVTNSCGNSTVDITVQDGCGNEATTSVQGRVATEVTWIESGGPGLMKDPSFYYLAVDSCGEPLHVTVDFYSNEFENRNNFALNENHVRFYQNGNPNDRAGVYLAMAMCDPGNSWICINDPTAENARLYTAKVSAVDSTGFEASTECKLRVIPKGVLDGMAIDTSQSTQQFHVASYTSTF</sequence>
<name>K0SLI2_THAOC</name>